<dbReference type="Pfam" id="PF14716">
    <property type="entry name" value="HHH_8"/>
    <property type="match status" value="1"/>
</dbReference>
<keyword evidence="8 14" id="KW-0378">Hydrolase</keyword>
<keyword evidence="11 14" id="KW-0234">DNA repair</keyword>
<dbReference type="PANTHER" id="PTHR13451">
    <property type="entry name" value="CLASS II CROSSOVER JUNCTION ENDONUCLEASE MUS81"/>
    <property type="match status" value="1"/>
</dbReference>
<dbReference type="GO" id="GO:0031297">
    <property type="term" value="P:replication fork processing"/>
    <property type="evidence" value="ECO:0007669"/>
    <property type="project" value="UniProtKB-ARBA"/>
</dbReference>
<keyword evidence="13" id="KW-0469">Meiosis</keyword>
<dbReference type="GO" id="GO:0000727">
    <property type="term" value="P:double-strand break repair via break-induced replication"/>
    <property type="evidence" value="ECO:0007669"/>
    <property type="project" value="UniProtKB-UniRule"/>
</dbReference>
<dbReference type="GO" id="GO:0031573">
    <property type="term" value="P:mitotic intra-S DNA damage checkpoint signaling"/>
    <property type="evidence" value="ECO:0007669"/>
    <property type="project" value="TreeGrafter"/>
</dbReference>
<dbReference type="CDD" id="cd21036">
    <property type="entry name" value="WH_MUS81"/>
    <property type="match status" value="1"/>
</dbReference>
<dbReference type="Gene3D" id="1.10.10.10">
    <property type="entry name" value="Winged helix-like DNA-binding domain superfamily/Winged helix DNA-binding domain"/>
    <property type="match status" value="1"/>
</dbReference>
<dbReference type="GO" id="GO:0003677">
    <property type="term" value="F:DNA binding"/>
    <property type="evidence" value="ECO:0007669"/>
    <property type="project" value="UniProtKB-UniRule"/>
</dbReference>
<evidence type="ECO:0000256" key="6">
    <source>
        <dbReference type="ARBA" id="ARBA00022759"/>
    </source>
</evidence>
<keyword evidence="7 14" id="KW-0227">DNA damage</keyword>
<evidence type="ECO:0000256" key="10">
    <source>
        <dbReference type="ARBA" id="ARBA00023172"/>
    </source>
</evidence>
<dbReference type="AlphaFoldDB" id="A0A9P6MUC3"/>
<dbReference type="InterPro" id="IPR011335">
    <property type="entry name" value="Restrct_endonuc-II-like"/>
</dbReference>
<keyword evidence="5 14" id="KW-0479">Metal-binding</keyword>
<feature type="region of interest" description="Disordered" evidence="15">
    <location>
        <begin position="79"/>
        <end position="111"/>
    </location>
</feature>
<comment type="function">
    <text evidence="14">Interacts with EME1 to form a DNA structure-specific endonuclease with substrate preference for branched DNA structures with a 5'-end at the branch nick. Typical substrates include 3'-flap structures, D-loops, replication forks and nicked Holliday junctions. May be required in mitosis for the processing of stalled or collapsed replication fork intermediates. May be required in meiosis for the repair of meiosis-specific double strand breaks subsequent to single-end invasion (SEI).</text>
</comment>
<evidence type="ECO:0000256" key="1">
    <source>
        <dbReference type="ARBA" id="ARBA00001946"/>
    </source>
</evidence>
<dbReference type="FunFam" id="3.40.50.10130:FF:000003">
    <property type="entry name" value="Crossover junction endonuclease MUS81"/>
    <property type="match status" value="1"/>
</dbReference>
<keyword evidence="9 14" id="KW-0460">Magnesium</keyword>
<reference evidence="17" key="1">
    <citation type="journal article" date="2020" name="Fungal Divers.">
        <title>Resolving the Mortierellaceae phylogeny through synthesis of multi-gene phylogenetics and phylogenomics.</title>
        <authorList>
            <person name="Vandepol N."/>
            <person name="Liber J."/>
            <person name="Desiro A."/>
            <person name="Na H."/>
            <person name="Kennedy M."/>
            <person name="Barry K."/>
            <person name="Grigoriev I.V."/>
            <person name="Miller A.N."/>
            <person name="O'Donnell K."/>
            <person name="Stajich J.E."/>
            <person name="Bonito G."/>
        </authorList>
    </citation>
    <scope>NUCLEOTIDE SEQUENCE</scope>
    <source>
        <strain evidence="17">NRRL 2769</strain>
    </source>
</reference>
<comment type="caution">
    <text evidence="17">The sequence shown here is derived from an EMBL/GenBank/DDBJ whole genome shotgun (WGS) entry which is preliminary data.</text>
</comment>
<comment type="similarity">
    <text evidence="3 14">Belongs to the XPF family.</text>
</comment>
<feature type="compositionally biased region" description="Polar residues" evidence="15">
    <location>
        <begin position="383"/>
        <end position="399"/>
    </location>
</feature>
<dbReference type="GO" id="GO:0006308">
    <property type="term" value="P:DNA catabolic process"/>
    <property type="evidence" value="ECO:0007669"/>
    <property type="project" value="UniProtKB-UniRule"/>
</dbReference>
<feature type="compositionally biased region" description="Polar residues" evidence="15">
    <location>
        <begin position="213"/>
        <end position="237"/>
    </location>
</feature>
<keyword evidence="12 14" id="KW-0539">Nucleus</keyword>
<organism evidence="17 18">
    <name type="scientific">Entomortierella chlamydospora</name>
    <dbReference type="NCBI Taxonomy" id="101097"/>
    <lineage>
        <taxon>Eukaryota</taxon>
        <taxon>Fungi</taxon>
        <taxon>Fungi incertae sedis</taxon>
        <taxon>Mucoromycota</taxon>
        <taxon>Mortierellomycotina</taxon>
        <taxon>Mortierellomycetes</taxon>
        <taxon>Mortierellales</taxon>
        <taxon>Mortierellaceae</taxon>
        <taxon>Entomortierella</taxon>
    </lineage>
</organism>
<dbReference type="InterPro" id="IPR047417">
    <property type="entry name" value="WHD_MUS81"/>
</dbReference>
<evidence type="ECO:0000256" key="3">
    <source>
        <dbReference type="ARBA" id="ARBA00010015"/>
    </source>
</evidence>
<dbReference type="CDD" id="cd20074">
    <property type="entry name" value="XPF_nuclease_Mus81"/>
    <property type="match status" value="1"/>
</dbReference>
<evidence type="ECO:0000256" key="12">
    <source>
        <dbReference type="ARBA" id="ARBA00023242"/>
    </source>
</evidence>
<gene>
    <name evidence="17" type="primary">MUS81</name>
    <name evidence="17" type="ORF">BGZ80_011281</name>
</gene>
<keyword evidence="6 14" id="KW-0255">Endonuclease</keyword>
<evidence type="ECO:0000256" key="14">
    <source>
        <dbReference type="RuleBase" id="RU369042"/>
    </source>
</evidence>
<feature type="compositionally biased region" description="Low complexity" evidence="15">
    <location>
        <begin position="364"/>
        <end position="376"/>
    </location>
</feature>
<name>A0A9P6MUC3_9FUNG</name>
<dbReference type="Gene3D" id="1.10.150.110">
    <property type="entry name" value="DNA polymerase beta, N-terminal domain-like"/>
    <property type="match status" value="1"/>
</dbReference>
<dbReference type="Proteomes" id="UP000703661">
    <property type="component" value="Unassembled WGS sequence"/>
</dbReference>
<dbReference type="InterPro" id="IPR006166">
    <property type="entry name" value="ERCC4_domain"/>
</dbReference>
<protein>
    <recommendedName>
        <fullName evidence="14">Crossover junction endonuclease MUS81</fullName>
        <ecNumber evidence="14">3.1.22.-</ecNumber>
    </recommendedName>
</protein>
<evidence type="ECO:0000313" key="18">
    <source>
        <dbReference type="Proteomes" id="UP000703661"/>
    </source>
</evidence>
<dbReference type="GO" id="GO:0046872">
    <property type="term" value="F:metal ion binding"/>
    <property type="evidence" value="ECO:0007669"/>
    <property type="project" value="UniProtKB-UniRule"/>
</dbReference>
<dbReference type="Gene3D" id="3.40.50.10130">
    <property type="match status" value="1"/>
</dbReference>
<feature type="compositionally biased region" description="Acidic residues" evidence="15">
    <location>
        <begin position="292"/>
        <end position="302"/>
    </location>
</feature>
<dbReference type="FunFam" id="1.10.10.10:FF:000307">
    <property type="entry name" value="Crossover junction endonuclease MUS81"/>
    <property type="match status" value="1"/>
</dbReference>
<evidence type="ECO:0000256" key="13">
    <source>
        <dbReference type="ARBA" id="ARBA00023254"/>
    </source>
</evidence>
<dbReference type="InterPro" id="IPR027421">
    <property type="entry name" value="DNA_pol_lamdba_lyase_dom_sf"/>
</dbReference>
<evidence type="ECO:0000256" key="5">
    <source>
        <dbReference type="ARBA" id="ARBA00022723"/>
    </source>
</evidence>
<dbReference type="PANTHER" id="PTHR13451:SF0">
    <property type="entry name" value="CROSSOVER JUNCTION ENDONUCLEASE MUS81"/>
    <property type="match status" value="1"/>
</dbReference>
<dbReference type="GO" id="GO:0048476">
    <property type="term" value="C:Holliday junction resolvase complex"/>
    <property type="evidence" value="ECO:0007669"/>
    <property type="project" value="UniProtKB-UniRule"/>
</dbReference>
<dbReference type="GO" id="GO:0005634">
    <property type="term" value="C:nucleus"/>
    <property type="evidence" value="ECO:0007669"/>
    <property type="project" value="UniProtKB-SubCell"/>
</dbReference>
<dbReference type="InterPro" id="IPR042530">
    <property type="entry name" value="EME1/EME2_C"/>
</dbReference>
<keyword evidence="4 14" id="KW-0540">Nuclease</keyword>
<dbReference type="InterPro" id="IPR036388">
    <property type="entry name" value="WH-like_DNA-bd_sf"/>
</dbReference>
<evidence type="ECO:0000256" key="2">
    <source>
        <dbReference type="ARBA" id="ARBA00004123"/>
    </source>
</evidence>
<accession>A0A9P6MUC3</accession>
<feature type="region of interest" description="Disordered" evidence="15">
    <location>
        <begin position="213"/>
        <end position="459"/>
    </location>
</feature>
<feature type="domain" description="ERCC4" evidence="16">
    <location>
        <begin position="498"/>
        <end position="599"/>
    </location>
</feature>
<comment type="subunit">
    <text evidence="14">Interacts with EME1.</text>
</comment>
<evidence type="ECO:0000256" key="7">
    <source>
        <dbReference type="ARBA" id="ARBA00022763"/>
    </source>
</evidence>
<keyword evidence="10 14" id="KW-0233">DNA recombination</keyword>
<proteinExistence type="inferred from homology"/>
<dbReference type="InterPro" id="IPR033309">
    <property type="entry name" value="Mus81"/>
</dbReference>
<dbReference type="SUPFAM" id="SSF52980">
    <property type="entry name" value="Restriction endonuclease-like"/>
    <property type="match status" value="1"/>
</dbReference>
<dbReference type="EMBL" id="JAAAID010000890">
    <property type="protein sequence ID" value="KAG0013115.1"/>
    <property type="molecule type" value="Genomic_DNA"/>
</dbReference>
<dbReference type="FunFam" id="1.10.150.110:FF:000001">
    <property type="entry name" value="Putative Crossover junction endonuclease MUS81"/>
    <property type="match status" value="1"/>
</dbReference>
<dbReference type="InterPro" id="IPR047416">
    <property type="entry name" value="XPF_nuclease_Mus81"/>
</dbReference>
<dbReference type="SMART" id="SM00891">
    <property type="entry name" value="ERCC4"/>
    <property type="match status" value="1"/>
</dbReference>
<dbReference type="Pfam" id="PF21136">
    <property type="entry name" value="WHD_MUS81"/>
    <property type="match status" value="1"/>
</dbReference>
<comment type="subcellular location">
    <subcellularLocation>
        <location evidence="2 14">Nucleus</location>
    </subcellularLocation>
</comment>
<evidence type="ECO:0000256" key="11">
    <source>
        <dbReference type="ARBA" id="ARBA00023204"/>
    </source>
</evidence>
<evidence type="ECO:0000259" key="16">
    <source>
        <dbReference type="SMART" id="SM00891"/>
    </source>
</evidence>
<dbReference type="Gene3D" id="1.10.150.670">
    <property type="entry name" value="Crossover junction endonuclease EME1, DNA-binding domain"/>
    <property type="match status" value="1"/>
</dbReference>
<evidence type="ECO:0000256" key="4">
    <source>
        <dbReference type="ARBA" id="ARBA00022722"/>
    </source>
</evidence>
<evidence type="ECO:0000256" key="8">
    <source>
        <dbReference type="ARBA" id="ARBA00022801"/>
    </source>
</evidence>
<evidence type="ECO:0000256" key="15">
    <source>
        <dbReference type="SAM" id="MobiDB-lite"/>
    </source>
</evidence>
<evidence type="ECO:0000313" key="17">
    <source>
        <dbReference type="EMBL" id="KAG0013115.1"/>
    </source>
</evidence>
<dbReference type="GO" id="GO:0008821">
    <property type="term" value="F:crossover junction DNA endonuclease activity"/>
    <property type="evidence" value="ECO:0007669"/>
    <property type="project" value="UniProtKB-UniRule"/>
</dbReference>
<dbReference type="GO" id="GO:0048257">
    <property type="term" value="F:3'-flap endonuclease activity"/>
    <property type="evidence" value="ECO:0007669"/>
    <property type="project" value="TreeGrafter"/>
</dbReference>
<comment type="cofactor">
    <cofactor evidence="1 14">
        <name>Mg(2+)</name>
        <dbReference type="ChEBI" id="CHEBI:18420"/>
    </cofactor>
</comment>
<feature type="compositionally biased region" description="Polar residues" evidence="15">
    <location>
        <begin position="264"/>
        <end position="291"/>
    </location>
</feature>
<sequence>MQCGNPLYLEWIGEWMETARENNNQAYFIYRKAYESMAKYPTRFSHPSEAMCLSGIGEKIAAKLEKKLIEYCKDNDLPMPTPKSHAPRAKAKVNVPADQGEDEPKPKKARQRAYKPYIPTYRSGAYAILLALLDASTVSADGSLTKYEITTMGQIHCDVSLTNPEHGKFYTGWSSMKTLLDKSLVYRSSSKFYLTEEGTDMAKRLRAVASETESTLLPSSDTGEQNSLPNASTSQWESRIMDWSRDTPTSIDGAKERALYRAPGSTTPFDSVSTASTNTPQDTPVNTNDSYTYDDDDFDGWDDTPSSRESLSSSSAAPTTPKNINPTAKAATSSSRTLEGNRDQPVNIISDSEDEKDGMLIETSSSSSLSRVSSSSKMEGLEAQNSEHLMANPTFTSSGLRRAPSLFKLPTRPATTTQTFNRPEPTTYRHSTSDGFLSSKSTDSLLSNDPRSHHDSFPHLKSNSIALARSDSSSGLTDIKRLARFQPIKFIPGTFEICLVLDIREVRTQTDRDYLGQKLKDRGVNVTKRALDVGDVIWVARLKDPSFDGPDEIVLDYIVERKRMDDLVYSIKDGRFTEQKFRLKRSGLGHVIYLVETHRLGEVYEIGADAIRTATTAIQIHDNFFLRRTNHTDHTIDYLVSVTNALKRLYEYKASPKIYLCKSETLFAIPDAIVNRNTYLDLQRELKESYPDRTYLTSYRSFSILNGKSETIVVKDMFVKMLMTIRGVSSEKAMEIARIYKTPRGLFSALEKTGDLTSSAHGKGSLAKSGSNVHKKRKISPALSAKIAGIWYADEYQ</sequence>
<dbReference type="Pfam" id="PF02732">
    <property type="entry name" value="ERCC4"/>
    <property type="match status" value="1"/>
</dbReference>
<dbReference type="EC" id="3.1.22.-" evidence="14"/>
<keyword evidence="18" id="KW-1185">Reference proteome</keyword>
<dbReference type="SUPFAM" id="SSF47802">
    <property type="entry name" value="DNA polymerase beta, N-terminal domain-like"/>
    <property type="match status" value="1"/>
</dbReference>
<dbReference type="InterPro" id="IPR010996">
    <property type="entry name" value="HHH_MUS81"/>
</dbReference>
<feature type="compositionally biased region" description="Polar residues" evidence="15">
    <location>
        <begin position="316"/>
        <end position="338"/>
    </location>
</feature>
<feature type="compositionally biased region" description="Polar residues" evidence="15">
    <location>
        <begin position="428"/>
        <end position="449"/>
    </location>
</feature>
<dbReference type="GO" id="GO:0000712">
    <property type="term" value="P:resolution of meiotic recombination intermediates"/>
    <property type="evidence" value="ECO:0007669"/>
    <property type="project" value="TreeGrafter"/>
</dbReference>
<evidence type="ECO:0000256" key="9">
    <source>
        <dbReference type="ARBA" id="ARBA00022842"/>
    </source>
</evidence>